<evidence type="ECO:0000256" key="1">
    <source>
        <dbReference type="ARBA" id="ARBA00006027"/>
    </source>
</evidence>
<keyword evidence="8" id="KW-0812">Transmembrane</keyword>
<evidence type="ECO:0000256" key="2">
    <source>
        <dbReference type="ARBA" id="ARBA00007786"/>
    </source>
</evidence>
<feature type="domain" description="Pectinesterase inhibitor" evidence="9">
    <location>
        <begin position="73"/>
        <end position="224"/>
    </location>
</feature>
<dbReference type="SMART" id="SM00856">
    <property type="entry name" value="PMEI"/>
    <property type="match status" value="1"/>
</dbReference>
<sequence length="301" mass="33796">MESINLFRGYGKVNPHLEDQSPHHQYTSSKRRILIFSVSSILLLTLIIGLALAALIHESNSESEESLYLSSSNPAESIKTVCDMTQYPSSCFSSISSLNSPAKPDPEVIFKLSLQVSISDLKNLSSFLISFNDVSSQAAVKDCVSQFDDSLSRLNDSLSAMEVGPGEKMLTLEKVKDIQTWVSAAMTDQDTCIDGLEEMGSKFLDEIKAKIERSKEFLSTASGREGQFNRREVLRAVVLVWVNRIHQECRLRSKNFCSHLSPPNTQVFNSLVDRWCLILWFDRVQNVAKMGPPSDFWTEDE</sequence>
<evidence type="ECO:0000259" key="9">
    <source>
        <dbReference type="SMART" id="SM00856"/>
    </source>
</evidence>
<evidence type="ECO:0000256" key="8">
    <source>
        <dbReference type="SAM" id="Phobius"/>
    </source>
</evidence>
<dbReference type="Pfam" id="PF04043">
    <property type="entry name" value="PMEI"/>
    <property type="match status" value="1"/>
</dbReference>
<keyword evidence="5" id="KW-1015">Disulfide bond</keyword>
<evidence type="ECO:0000256" key="5">
    <source>
        <dbReference type="ARBA" id="ARBA00023157"/>
    </source>
</evidence>
<dbReference type="InterPro" id="IPR006501">
    <property type="entry name" value="Pectinesterase_inhib_dom"/>
</dbReference>
<dbReference type="EC" id="3.1.1.11" evidence="3"/>
<evidence type="ECO:0000256" key="6">
    <source>
        <dbReference type="ARBA" id="ARBA00023180"/>
    </source>
</evidence>
<evidence type="ECO:0000256" key="3">
    <source>
        <dbReference type="ARBA" id="ARBA00013229"/>
    </source>
</evidence>
<keyword evidence="6" id="KW-0325">Glycoprotein</keyword>
<comment type="similarity">
    <text evidence="1">In the N-terminal section; belongs to the PMEI family.</text>
</comment>
<evidence type="ECO:0000256" key="4">
    <source>
        <dbReference type="ARBA" id="ARBA00022729"/>
    </source>
</evidence>
<keyword evidence="8" id="KW-1133">Transmembrane helix</keyword>
<keyword evidence="4" id="KW-0732">Signal</keyword>
<dbReference type="AlphaFoldDB" id="A0A6N2KQD4"/>
<keyword evidence="8" id="KW-0472">Membrane</keyword>
<dbReference type="GO" id="GO:0030599">
    <property type="term" value="F:pectinesterase activity"/>
    <property type="evidence" value="ECO:0007669"/>
    <property type="project" value="UniProtKB-EC"/>
</dbReference>
<feature type="transmembrane region" description="Helical" evidence="8">
    <location>
        <begin position="33"/>
        <end position="56"/>
    </location>
</feature>
<proteinExistence type="inferred from homology"/>
<dbReference type="FunFam" id="1.20.140.40:FF:000010">
    <property type="entry name" value="Pectinesterase"/>
    <property type="match status" value="1"/>
</dbReference>
<dbReference type="PANTHER" id="PTHR31080">
    <property type="entry name" value="PECTINESTERASE INHIBITOR-LIKE"/>
    <property type="match status" value="1"/>
</dbReference>
<dbReference type="GO" id="GO:0004857">
    <property type="term" value="F:enzyme inhibitor activity"/>
    <property type="evidence" value="ECO:0007669"/>
    <property type="project" value="InterPro"/>
</dbReference>
<dbReference type="Gene3D" id="1.20.140.40">
    <property type="entry name" value="Invertase/pectin methylesterase inhibitor family protein"/>
    <property type="match status" value="1"/>
</dbReference>
<protein>
    <recommendedName>
        <fullName evidence="3">pectinesterase</fullName>
        <ecNumber evidence="3">3.1.1.11</ecNumber>
    </recommendedName>
</protein>
<dbReference type="CDD" id="cd15798">
    <property type="entry name" value="PMEI-like_3"/>
    <property type="match status" value="1"/>
</dbReference>
<dbReference type="EMBL" id="CAADRP010000668">
    <property type="protein sequence ID" value="VFU30797.1"/>
    <property type="molecule type" value="Genomic_DNA"/>
</dbReference>
<comment type="similarity">
    <text evidence="7">Belongs to the PMEI family.</text>
</comment>
<dbReference type="PANTHER" id="PTHR31080:SF303">
    <property type="entry name" value="PECTINESTERASE 1-LIKE"/>
    <property type="match status" value="1"/>
</dbReference>
<organism evidence="10">
    <name type="scientific">Salix viminalis</name>
    <name type="common">Common osier</name>
    <name type="synonym">Basket willow</name>
    <dbReference type="NCBI Taxonomy" id="40686"/>
    <lineage>
        <taxon>Eukaryota</taxon>
        <taxon>Viridiplantae</taxon>
        <taxon>Streptophyta</taxon>
        <taxon>Embryophyta</taxon>
        <taxon>Tracheophyta</taxon>
        <taxon>Spermatophyta</taxon>
        <taxon>Magnoliopsida</taxon>
        <taxon>eudicotyledons</taxon>
        <taxon>Gunneridae</taxon>
        <taxon>Pentapetalae</taxon>
        <taxon>rosids</taxon>
        <taxon>fabids</taxon>
        <taxon>Malpighiales</taxon>
        <taxon>Salicaceae</taxon>
        <taxon>Saliceae</taxon>
        <taxon>Salix</taxon>
    </lineage>
</organism>
<dbReference type="NCBIfam" id="TIGR01614">
    <property type="entry name" value="PME_inhib"/>
    <property type="match status" value="1"/>
</dbReference>
<dbReference type="InterPro" id="IPR035513">
    <property type="entry name" value="Invertase/methylesterase_inhib"/>
</dbReference>
<evidence type="ECO:0000313" key="10">
    <source>
        <dbReference type="EMBL" id="VFU30797.1"/>
    </source>
</evidence>
<name>A0A6N2KQD4_SALVM</name>
<comment type="similarity">
    <text evidence="2">In the C-terminal section; belongs to the pectinesterase family.</text>
</comment>
<reference evidence="10" key="1">
    <citation type="submission" date="2019-03" db="EMBL/GenBank/DDBJ databases">
        <authorList>
            <person name="Mank J."/>
            <person name="Almeida P."/>
        </authorList>
    </citation>
    <scope>NUCLEOTIDE SEQUENCE</scope>
    <source>
        <strain evidence="10">78183</strain>
    </source>
</reference>
<dbReference type="SUPFAM" id="SSF101148">
    <property type="entry name" value="Plant invertase/pectin methylesterase inhibitor"/>
    <property type="match status" value="1"/>
</dbReference>
<dbReference type="InterPro" id="IPR051955">
    <property type="entry name" value="PME_Inhibitor"/>
</dbReference>
<accession>A0A6N2KQD4</accession>
<gene>
    <name evidence="10" type="ORF">SVIM_LOCUS123724</name>
</gene>
<evidence type="ECO:0000256" key="7">
    <source>
        <dbReference type="ARBA" id="ARBA00038471"/>
    </source>
</evidence>